<dbReference type="Proteomes" id="UP000534286">
    <property type="component" value="Unassembled WGS sequence"/>
</dbReference>
<dbReference type="AlphaFoldDB" id="A0A7W7WDZ9"/>
<name>A0A7W7WDZ9_9ACTN</name>
<comment type="caution">
    <text evidence="3">The sequence shown here is derived from an EMBL/GenBank/DDBJ whole genome shotgun (WGS) entry which is preliminary data.</text>
</comment>
<dbReference type="InterPro" id="IPR041635">
    <property type="entry name" value="Type_ISP_LLaBIII_C"/>
</dbReference>
<dbReference type="EMBL" id="JACHJU010000005">
    <property type="protein sequence ID" value="MBB4943393.1"/>
    <property type="molecule type" value="Genomic_DNA"/>
</dbReference>
<feature type="region of interest" description="Disordered" evidence="1">
    <location>
        <begin position="115"/>
        <end position="136"/>
    </location>
</feature>
<gene>
    <name evidence="3" type="ORF">FHR32_007793</name>
</gene>
<evidence type="ECO:0000259" key="2">
    <source>
        <dbReference type="Pfam" id="PF18135"/>
    </source>
</evidence>
<organism evidence="3 4">
    <name type="scientific">Streptosporangium album</name>
    <dbReference type="NCBI Taxonomy" id="47479"/>
    <lineage>
        <taxon>Bacteria</taxon>
        <taxon>Bacillati</taxon>
        <taxon>Actinomycetota</taxon>
        <taxon>Actinomycetes</taxon>
        <taxon>Streptosporangiales</taxon>
        <taxon>Streptosporangiaceae</taxon>
        <taxon>Streptosporangium</taxon>
    </lineage>
</organism>
<reference evidence="3 4" key="1">
    <citation type="submission" date="2020-08" db="EMBL/GenBank/DDBJ databases">
        <title>Sequencing the genomes of 1000 actinobacteria strains.</title>
        <authorList>
            <person name="Klenk H.-P."/>
        </authorList>
    </citation>
    <scope>NUCLEOTIDE SEQUENCE [LARGE SCALE GENOMIC DNA]</scope>
    <source>
        <strain evidence="3 4">DSM 43023</strain>
    </source>
</reference>
<keyword evidence="4" id="KW-1185">Reference proteome</keyword>
<feature type="domain" description="Type ISP restriction-modification enzyme LLaBIII C-terminal specificity" evidence="2">
    <location>
        <begin position="2"/>
        <end position="77"/>
    </location>
</feature>
<protein>
    <recommendedName>
        <fullName evidence="2">Type ISP restriction-modification enzyme LLaBIII C-terminal specificity domain-containing protein</fullName>
    </recommendedName>
</protein>
<evidence type="ECO:0000256" key="1">
    <source>
        <dbReference type="SAM" id="MobiDB-lite"/>
    </source>
</evidence>
<sequence length="136" mass="15182">MPEEITYDPDTATLHVGAGQISPVRPEVWAYEVSGWRVVKRWFDYRKKNPAGRRSSPLDDINPKEWSAEFTTELLQLLNVLTLCVELEPEQADLLERICSGPLITVTDLELGKVLPVSPGSRKPPTAESPNAPTLM</sequence>
<proteinExistence type="predicted"/>
<dbReference type="Pfam" id="PF18135">
    <property type="entry name" value="Type_ISP_C"/>
    <property type="match status" value="1"/>
</dbReference>
<evidence type="ECO:0000313" key="4">
    <source>
        <dbReference type="Proteomes" id="UP000534286"/>
    </source>
</evidence>
<accession>A0A7W7WDZ9</accession>
<evidence type="ECO:0000313" key="3">
    <source>
        <dbReference type="EMBL" id="MBB4943393.1"/>
    </source>
</evidence>